<accession>A0A9Q8UUT9</accession>
<dbReference type="Proteomes" id="UP000756132">
    <property type="component" value="Chromosome 11"/>
</dbReference>
<evidence type="ECO:0000313" key="2">
    <source>
        <dbReference type="Proteomes" id="UP000756132"/>
    </source>
</evidence>
<gene>
    <name evidence="1" type="ORF">CLAFUR5_12612</name>
</gene>
<dbReference type="GeneID" id="71992490"/>
<dbReference type="KEGG" id="ffu:CLAFUR5_12612"/>
<dbReference type="OrthoDB" id="3638058at2759"/>
<proteinExistence type="predicted"/>
<dbReference type="AlphaFoldDB" id="A0A9Q8UUT9"/>
<keyword evidence="2" id="KW-1185">Reference proteome</keyword>
<organism evidence="1 2">
    <name type="scientific">Passalora fulva</name>
    <name type="common">Tomato leaf mold</name>
    <name type="synonym">Cladosporium fulvum</name>
    <dbReference type="NCBI Taxonomy" id="5499"/>
    <lineage>
        <taxon>Eukaryota</taxon>
        <taxon>Fungi</taxon>
        <taxon>Dikarya</taxon>
        <taxon>Ascomycota</taxon>
        <taxon>Pezizomycotina</taxon>
        <taxon>Dothideomycetes</taxon>
        <taxon>Dothideomycetidae</taxon>
        <taxon>Mycosphaerellales</taxon>
        <taxon>Mycosphaerellaceae</taxon>
        <taxon>Fulvia</taxon>
    </lineage>
</organism>
<dbReference type="RefSeq" id="XP_047767657.1">
    <property type="nucleotide sequence ID" value="XM_047911760.1"/>
</dbReference>
<name>A0A9Q8UUT9_PASFU</name>
<protein>
    <submittedName>
        <fullName evidence="1">Uncharacterized protein</fullName>
    </submittedName>
</protein>
<dbReference type="EMBL" id="CP090173">
    <property type="protein sequence ID" value="UJO23291.1"/>
    <property type="molecule type" value="Genomic_DNA"/>
</dbReference>
<sequence>MNSLYEDDEDGDLFALFVLEEVPISVSTSHLLSRMHRSQAWMQMINEVLQRNYEHADDWYFCLADDYDNIPDLGGDWVAGTYQPIDEDWYSPGVGATIEEVKEYIQSVPKPPKPLSKVHFAILDRDRYERHDQILICKVPAATSPSAAAEPPMSWLIAAAITMYSMEKALPGDKKFLGPQFPRNILVLADERVIRADDADEIVERLREMVKQHSKPGEMWHSETDEIGVLIDLTGRDALGPMAWELLCADAVKFQLPSMLNVRSEELELHSLRSGLVQLVGDGTLNADELVVGSSYAGLQSST</sequence>
<reference evidence="1" key="1">
    <citation type="submission" date="2021-12" db="EMBL/GenBank/DDBJ databases">
        <authorList>
            <person name="Zaccaron A."/>
            <person name="Stergiopoulos I."/>
        </authorList>
    </citation>
    <scope>NUCLEOTIDE SEQUENCE</scope>
    <source>
        <strain evidence="1">Race5_Kim</strain>
    </source>
</reference>
<evidence type="ECO:0000313" key="1">
    <source>
        <dbReference type="EMBL" id="UJO23291.1"/>
    </source>
</evidence>
<reference evidence="1" key="2">
    <citation type="journal article" date="2022" name="Microb. Genom.">
        <title>A chromosome-scale genome assembly of the tomato pathogen Cladosporium fulvum reveals a compartmentalized genome architecture and the presence of a dispensable chromosome.</title>
        <authorList>
            <person name="Zaccaron A.Z."/>
            <person name="Chen L.H."/>
            <person name="Samaras A."/>
            <person name="Stergiopoulos I."/>
        </authorList>
    </citation>
    <scope>NUCLEOTIDE SEQUENCE</scope>
    <source>
        <strain evidence="1">Race5_Kim</strain>
    </source>
</reference>